<organism evidence="9 10">
    <name type="scientific">Rhodococcus zopfii</name>
    <dbReference type="NCBI Taxonomy" id="43772"/>
    <lineage>
        <taxon>Bacteria</taxon>
        <taxon>Bacillati</taxon>
        <taxon>Actinomycetota</taxon>
        <taxon>Actinomycetes</taxon>
        <taxon>Mycobacteriales</taxon>
        <taxon>Nocardiaceae</taxon>
        <taxon>Rhodococcus</taxon>
    </lineage>
</organism>
<feature type="transmembrane region" description="Helical" evidence="8">
    <location>
        <begin position="121"/>
        <end position="149"/>
    </location>
</feature>
<evidence type="ECO:0000256" key="1">
    <source>
        <dbReference type="ARBA" id="ARBA00004651"/>
    </source>
</evidence>
<dbReference type="Pfam" id="PF07681">
    <property type="entry name" value="DoxX"/>
    <property type="match status" value="1"/>
</dbReference>
<dbReference type="Proteomes" id="UP001275440">
    <property type="component" value="Unassembled WGS sequence"/>
</dbReference>
<comment type="caution">
    <text evidence="9">The sequence shown here is derived from an EMBL/GenBank/DDBJ whole genome shotgun (WGS) entry which is preliminary data.</text>
</comment>
<evidence type="ECO:0000256" key="2">
    <source>
        <dbReference type="ARBA" id="ARBA00006679"/>
    </source>
</evidence>
<evidence type="ECO:0000256" key="7">
    <source>
        <dbReference type="SAM" id="MobiDB-lite"/>
    </source>
</evidence>
<dbReference type="InterPro" id="IPR051907">
    <property type="entry name" value="DoxX-like_oxidoreductase"/>
</dbReference>
<evidence type="ECO:0000313" key="9">
    <source>
        <dbReference type="EMBL" id="MDV2475026.1"/>
    </source>
</evidence>
<evidence type="ECO:0000256" key="4">
    <source>
        <dbReference type="ARBA" id="ARBA00022692"/>
    </source>
</evidence>
<evidence type="ECO:0000256" key="8">
    <source>
        <dbReference type="SAM" id="Phobius"/>
    </source>
</evidence>
<evidence type="ECO:0000256" key="5">
    <source>
        <dbReference type="ARBA" id="ARBA00022989"/>
    </source>
</evidence>
<sequence>MLESDDDLDLDSAAFDSRPAGGFDSRPTEQIHRPDPPVAPGTYVESEPATAAQPPKARRGTLDLGLLVLRLVVGGTMLVHGLQKLTGLWGGPGLDGFESTVTDAGYQHPALLAILGSIGEVAAGGLLVLGLLTPLAAAAVVAIMINAVLFKHHLEPGLQYFATDESGVEYEVLLGAAAVAIVLTGPGRIAVDGARGWATRPFIGSFVALLLGVAGGVCLWLFVR</sequence>
<keyword evidence="10" id="KW-1185">Reference proteome</keyword>
<keyword evidence="4 8" id="KW-0812">Transmembrane</keyword>
<evidence type="ECO:0000256" key="6">
    <source>
        <dbReference type="ARBA" id="ARBA00023136"/>
    </source>
</evidence>
<dbReference type="InterPro" id="IPR032808">
    <property type="entry name" value="DoxX"/>
</dbReference>
<evidence type="ECO:0000256" key="3">
    <source>
        <dbReference type="ARBA" id="ARBA00022475"/>
    </source>
</evidence>
<proteinExistence type="inferred from homology"/>
<feature type="compositionally biased region" description="Acidic residues" evidence="7">
    <location>
        <begin position="1"/>
        <end position="10"/>
    </location>
</feature>
<feature type="transmembrane region" description="Helical" evidence="8">
    <location>
        <begin position="202"/>
        <end position="223"/>
    </location>
</feature>
<feature type="compositionally biased region" description="Basic and acidic residues" evidence="7">
    <location>
        <begin position="26"/>
        <end position="35"/>
    </location>
</feature>
<comment type="similarity">
    <text evidence="2">Belongs to the DoxX family.</text>
</comment>
<accession>A0ABU3WM51</accession>
<protein>
    <submittedName>
        <fullName evidence="9">DoxX family protein</fullName>
    </submittedName>
</protein>
<dbReference type="PANTHER" id="PTHR33452">
    <property type="entry name" value="OXIDOREDUCTASE CATD-RELATED"/>
    <property type="match status" value="1"/>
</dbReference>
<feature type="transmembrane region" description="Helical" evidence="8">
    <location>
        <begin position="170"/>
        <end position="190"/>
    </location>
</feature>
<comment type="subcellular location">
    <subcellularLocation>
        <location evidence="1">Cell membrane</location>
        <topology evidence="1">Multi-pass membrane protein</topology>
    </subcellularLocation>
</comment>
<dbReference type="EMBL" id="WBMO01000001">
    <property type="protein sequence ID" value="MDV2475026.1"/>
    <property type="molecule type" value="Genomic_DNA"/>
</dbReference>
<evidence type="ECO:0000313" key="10">
    <source>
        <dbReference type="Proteomes" id="UP001275440"/>
    </source>
</evidence>
<keyword evidence="5 8" id="KW-1133">Transmembrane helix</keyword>
<feature type="region of interest" description="Disordered" evidence="7">
    <location>
        <begin position="1"/>
        <end position="57"/>
    </location>
</feature>
<reference evidence="9 10" key="1">
    <citation type="submission" date="2019-10" db="EMBL/GenBank/DDBJ databases">
        <title>Draft Genome Assembly of Rhodococcus zopfii DSM44189.</title>
        <authorList>
            <person name="Sutton J.M."/>
            <person name="Akob D.M."/>
            <person name="Bushman T.J."/>
        </authorList>
    </citation>
    <scope>NUCLEOTIDE SEQUENCE [LARGE SCALE GENOMIC DNA]</scope>
    <source>
        <strain evidence="9 10">DSM 44189</strain>
    </source>
</reference>
<dbReference type="PANTHER" id="PTHR33452:SF1">
    <property type="entry name" value="INNER MEMBRANE PROTEIN YPHA-RELATED"/>
    <property type="match status" value="1"/>
</dbReference>
<keyword evidence="6 8" id="KW-0472">Membrane</keyword>
<keyword evidence="3" id="KW-1003">Cell membrane</keyword>
<gene>
    <name evidence="9" type="ORF">F8M49_05560</name>
</gene>
<name>A0ABU3WM51_9NOCA</name>